<dbReference type="EMBL" id="WNTK01016061">
    <property type="protein sequence ID" value="KAG9461832.1"/>
    <property type="molecule type" value="Genomic_DNA"/>
</dbReference>
<comment type="caution">
    <text evidence="1">The sequence shown here is derived from an EMBL/GenBank/DDBJ whole genome shotgun (WGS) entry which is preliminary data.</text>
</comment>
<dbReference type="AlphaFoldDB" id="A0A8J6E6J4"/>
<protein>
    <submittedName>
        <fullName evidence="1">Uncharacterized protein</fullName>
    </submittedName>
</protein>
<organism evidence="1 2">
    <name type="scientific">Eleutherodactylus coqui</name>
    <name type="common">Puerto Rican coqui</name>
    <dbReference type="NCBI Taxonomy" id="57060"/>
    <lineage>
        <taxon>Eukaryota</taxon>
        <taxon>Metazoa</taxon>
        <taxon>Chordata</taxon>
        <taxon>Craniata</taxon>
        <taxon>Vertebrata</taxon>
        <taxon>Euteleostomi</taxon>
        <taxon>Amphibia</taxon>
        <taxon>Batrachia</taxon>
        <taxon>Anura</taxon>
        <taxon>Neobatrachia</taxon>
        <taxon>Hyloidea</taxon>
        <taxon>Eleutherodactylidae</taxon>
        <taxon>Eleutherodactylinae</taxon>
        <taxon>Eleutherodactylus</taxon>
        <taxon>Eleutherodactylus</taxon>
    </lineage>
</organism>
<gene>
    <name evidence="1" type="ORF">GDO78_015625</name>
</gene>
<proteinExistence type="predicted"/>
<reference evidence="1" key="1">
    <citation type="thesis" date="2020" institute="ProQuest LLC" country="789 East Eisenhower Parkway, Ann Arbor, MI, USA">
        <title>Comparative Genomics and Chromosome Evolution.</title>
        <authorList>
            <person name="Mudd A.B."/>
        </authorList>
    </citation>
    <scope>NUCLEOTIDE SEQUENCE</scope>
    <source>
        <strain evidence="1">HN-11 Male</strain>
        <tissue evidence="1">Kidney and liver</tissue>
    </source>
</reference>
<dbReference type="Proteomes" id="UP000770717">
    <property type="component" value="Unassembled WGS sequence"/>
</dbReference>
<sequence>MIIAEWPWDGLLPLTSVRSLHKITACCNFFSASRKIAVDFRSWARNHVFTLNAIGLDLVRSLEVESHSVLYNANPSVDRSP</sequence>
<keyword evidence="2" id="KW-1185">Reference proteome</keyword>
<evidence type="ECO:0000313" key="2">
    <source>
        <dbReference type="Proteomes" id="UP000770717"/>
    </source>
</evidence>
<accession>A0A8J6E6J4</accession>
<evidence type="ECO:0000313" key="1">
    <source>
        <dbReference type="EMBL" id="KAG9461832.1"/>
    </source>
</evidence>
<name>A0A8J6E6J4_ELECQ</name>